<protein>
    <submittedName>
        <fullName evidence="1">Uncharacterized protein</fullName>
    </submittedName>
</protein>
<name>A0A0C3AT38_SERVB</name>
<reference evidence="2" key="2">
    <citation type="submission" date="2015-01" db="EMBL/GenBank/DDBJ databases">
        <title>Evolutionary Origins and Diversification of the Mycorrhizal Mutualists.</title>
        <authorList>
            <consortium name="DOE Joint Genome Institute"/>
            <consortium name="Mycorrhizal Genomics Consortium"/>
            <person name="Kohler A."/>
            <person name="Kuo A."/>
            <person name="Nagy L.G."/>
            <person name="Floudas D."/>
            <person name="Copeland A."/>
            <person name="Barry K.W."/>
            <person name="Cichocki N."/>
            <person name="Veneault-Fourrey C."/>
            <person name="LaButti K."/>
            <person name="Lindquist E.A."/>
            <person name="Lipzen A."/>
            <person name="Lundell T."/>
            <person name="Morin E."/>
            <person name="Murat C."/>
            <person name="Riley R."/>
            <person name="Ohm R."/>
            <person name="Sun H."/>
            <person name="Tunlid A."/>
            <person name="Henrissat B."/>
            <person name="Grigoriev I.V."/>
            <person name="Hibbett D.S."/>
            <person name="Martin F."/>
        </authorList>
    </citation>
    <scope>NUCLEOTIDE SEQUENCE [LARGE SCALE GENOMIC DNA]</scope>
    <source>
        <strain evidence="2">MAFF 305830</strain>
    </source>
</reference>
<keyword evidence="2" id="KW-1185">Reference proteome</keyword>
<dbReference type="EMBL" id="KN824355">
    <property type="protein sequence ID" value="KIM22461.1"/>
    <property type="molecule type" value="Genomic_DNA"/>
</dbReference>
<reference evidence="1 2" key="1">
    <citation type="submission" date="2014-04" db="EMBL/GenBank/DDBJ databases">
        <authorList>
            <consortium name="DOE Joint Genome Institute"/>
            <person name="Kuo A."/>
            <person name="Zuccaro A."/>
            <person name="Kohler A."/>
            <person name="Nagy L.G."/>
            <person name="Floudas D."/>
            <person name="Copeland A."/>
            <person name="Barry K.W."/>
            <person name="Cichocki N."/>
            <person name="Veneault-Fourrey C."/>
            <person name="LaButti K."/>
            <person name="Lindquist E.A."/>
            <person name="Lipzen A."/>
            <person name="Lundell T."/>
            <person name="Morin E."/>
            <person name="Murat C."/>
            <person name="Sun H."/>
            <person name="Tunlid A."/>
            <person name="Henrissat B."/>
            <person name="Grigoriev I.V."/>
            <person name="Hibbett D.S."/>
            <person name="Martin F."/>
            <person name="Nordberg H.P."/>
            <person name="Cantor M.N."/>
            <person name="Hua S.X."/>
        </authorList>
    </citation>
    <scope>NUCLEOTIDE SEQUENCE [LARGE SCALE GENOMIC DNA]</scope>
    <source>
        <strain evidence="1 2">MAFF 305830</strain>
    </source>
</reference>
<dbReference type="AlphaFoldDB" id="A0A0C3AT38"/>
<sequence length="452" mass="50979">MEPAQGDLVPGTAMKVMIDEHRYLQAFLSMVKTKLDLEKKYLADLAALRDSWDPKWAESGISTLVSPFLNHMSSEILHKTDTHAHVMSLLETMPETPAPGDSDPLEVLAVLEPAYREYEKCKAAVTSPEGLKCLQDWSTLVTEYNPWKGRVHILPQIDGDFRKAVVTQNQAAEEATLWYTEVVPSALEHHQQNTEHIKSLLIAVCSHYGDLQATLSTSCSTALNTTASFVSSRFISPRHGEAQAEAKHYLVQKCDYRNYTTTGCLSHAVYGLGPDATANLVKFLVDSVNLGVYWIYRWDWDLIWRDGSAFEVSGLSKDLLDKIRNTTVTKRECIMKYALFRDVPLIPIPKEVIASYRNGISRSKIGSILDHIQQTARSNVLHIVAFFTDGREREDEGWYLWAITLLLCHDSNAVEIIKAIVCKWDFEKDCPLPDGVKRAWRPNGGWVLPRST</sequence>
<evidence type="ECO:0000313" key="2">
    <source>
        <dbReference type="Proteomes" id="UP000054097"/>
    </source>
</evidence>
<dbReference type="HOGENOM" id="CLU_051728_0_0_1"/>
<evidence type="ECO:0000313" key="1">
    <source>
        <dbReference type="EMBL" id="KIM22461.1"/>
    </source>
</evidence>
<dbReference type="Proteomes" id="UP000054097">
    <property type="component" value="Unassembled WGS sequence"/>
</dbReference>
<organism evidence="1 2">
    <name type="scientific">Serendipita vermifera MAFF 305830</name>
    <dbReference type="NCBI Taxonomy" id="933852"/>
    <lineage>
        <taxon>Eukaryota</taxon>
        <taxon>Fungi</taxon>
        <taxon>Dikarya</taxon>
        <taxon>Basidiomycota</taxon>
        <taxon>Agaricomycotina</taxon>
        <taxon>Agaricomycetes</taxon>
        <taxon>Sebacinales</taxon>
        <taxon>Serendipitaceae</taxon>
        <taxon>Serendipita</taxon>
    </lineage>
</organism>
<gene>
    <name evidence="1" type="ORF">M408DRAFT_28692</name>
</gene>
<dbReference type="OrthoDB" id="10632756at2759"/>
<accession>A0A0C3AT38</accession>
<proteinExistence type="predicted"/>